<name>A0A2H4YGZ3_9CAUD</name>
<reference evidence="1 2" key="1">
    <citation type="submission" date="2017-10" db="EMBL/GenBank/DDBJ databases">
        <title>Antibacterial composition for extension of chilled fish shelf life and decreasing of risk of food-borne infections, bacteriophage strains for its preparation.</title>
        <authorList>
            <person name="Zulkarneev E.R."/>
            <person name="Aleshkin A.V."/>
            <person name="Rubalsky O.V."/>
            <person name="Kiseleva I.A."/>
            <person name="Rubalskii E.O."/>
            <person name="Lebedev S.N."/>
        </authorList>
    </citation>
    <scope>NUCLEOTIDE SEQUENCE [LARGE SCALE GENOMIC DNA]</scope>
</reference>
<protein>
    <submittedName>
        <fullName evidence="1">Uncharacterized protein</fullName>
    </submittedName>
</protein>
<evidence type="ECO:0000313" key="2">
    <source>
        <dbReference type="Proteomes" id="UP000241480"/>
    </source>
</evidence>
<sequence>MDQTKVLVWKTQEGYPVRITHMSDEHIINAVQWLTDFSTNEEIEGVEVKWWIIEFTRELYKRLHPELVNG</sequence>
<proteinExistence type="predicted"/>
<keyword evidence="2" id="KW-1185">Reference proteome</keyword>
<accession>A0A2H4YGZ3</accession>
<organism evidence="1 2">
    <name type="scientific">Raoultella phage Ro1</name>
    <dbReference type="NCBI Taxonomy" id="2053702"/>
    <lineage>
        <taxon>Viruses</taxon>
        <taxon>Duplodnaviria</taxon>
        <taxon>Heunggongvirae</taxon>
        <taxon>Uroviricota</taxon>
        <taxon>Caudoviricetes</taxon>
        <taxon>Vequintavirinae</taxon>
        <taxon>Mydovirus</taxon>
        <taxon>Mydovirus Ro1</taxon>
    </lineage>
</organism>
<dbReference type="EMBL" id="MG250486">
    <property type="protein sequence ID" value="AUE23447.1"/>
    <property type="molecule type" value="Genomic_DNA"/>
</dbReference>
<gene>
    <name evidence="1" type="ORF">Ro1_00242</name>
</gene>
<evidence type="ECO:0000313" key="1">
    <source>
        <dbReference type="EMBL" id="AUE23447.1"/>
    </source>
</evidence>
<dbReference type="Proteomes" id="UP000241480">
    <property type="component" value="Segment"/>
</dbReference>